<dbReference type="STRING" id="63186.ZOBELLIA_1051"/>
<evidence type="ECO:0000256" key="4">
    <source>
        <dbReference type="ARBA" id="ARBA00023136"/>
    </source>
</evidence>
<dbReference type="CDD" id="cd08977">
    <property type="entry name" value="SusD"/>
    <property type="match status" value="1"/>
</dbReference>
<evidence type="ECO:0000313" key="9">
    <source>
        <dbReference type="Proteomes" id="UP000008898"/>
    </source>
</evidence>
<keyword evidence="5" id="KW-0998">Cell outer membrane</keyword>
<dbReference type="SUPFAM" id="SSF48452">
    <property type="entry name" value="TPR-like"/>
    <property type="match status" value="1"/>
</dbReference>
<dbReference type="HOGENOM" id="CLU_015553_1_3_10"/>
<keyword evidence="9" id="KW-1185">Reference proteome</keyword>
<dbReference type="PATRIC" id="fig|63186.3.peg.1033"/>
<evidence type="ECO:0000259" key="6">
    <source>
        <dbReference type="Pfam" id="PF07980"/>
    </source>
</evidence>
<dbReference type="InterPro" id="IPR011990">
    <property type="entry name" value="TPR-like_helical_dom_sf"/>
</dbReference>
<dbReference type="InterPro" id="IPR033985">
    <property type="entry name" value="SusD-like_N"/>
</dbReference>
<feature type="domain" description="RagB/SusD" evidence="6">
    <location>
        <begin position="337"/>
        <end position="452"/>
    </location>
</feature>
<gene>
    <name evidence="8" type="ordered locus">zobellia_1051</name>
</gene>
<reference evidence="8 9" key="2">
    <citation type="journal article" date="2012" name="Environ. Microbiol.">
        <title>Characterization of the first alginolytic operons in a marine bacterium: from their emergence in marine Flavobacteriia to their independent transfers to marine Proteobacteria and human gut Bacteroides.</title>
        <authorList>
            <person name="Thomas F."/>
            <person name="Barbeyron T."/>
            <person name="Tonon T."/>
            <person name="Genicot S."/>
            <person name="Czjzek M."/>
            <person name="Michel G."/>
        </authorList>
    </citation>
    <scope>NUCLEOTIDE SEQUENCE [LARGE SCALE GENOMIC DNA]</scope>
    <source>
        <strain evidence="9">DSM 12802 / CCUG 47099 / CIP 106680 / NCIMB 13871 / Dsij</strain>
    </source>
</reference>
<reference evidence="9" key="1">
    <citation type="submission" date="2009-07" db="EMBL/GenBank/DDBJ databases">
        <title>Complete genome sequence of Zobellia galactanivorans Dsij.</title>
        <authorList>
            <consortium name="Genoscope - CEA"/>
        </authorList>
    </citation>
    <scope>NUCLEOTIDE SEQUENCE [LARGE SCALE GENOMIC DNA]</scope>
    <source>
        <strain evidence="9">DSM 12802 / CCUG 47099 / CIP 106680 / NCIMB 13871 / Dsij</strain>
    </source>
</reference>
<accession>G0L2P4</accession>
<dbReference type="EMBL" id="FP476056">
    <property type="protein sequence ID" value="CAZ95108.1"/>
    <property type="molecule type" value="Genomic_DNA"/>
</dbReference>
<dbReference type="KEGG" id="zga:ZOBELLIA_1051"/>
<feature type="domain" description="SusD-like N-terminal" evidence="7">
    <location>
        <begin position="73"/>
        <end position="210"/>
    </location>
</feature>
<evidence type="ECO:0000256" key="3">
    <source>
        <dbReference type="ARBA" id="ARBA00022729"/>
    </source>
</evidence>
<proteinExistence type="inferred from homology"/>
<comment type="similarity">
    <text evidence="2">Belongs to the SusD family.</text>
</comment>
<comment type="subcellular location">
    <subcellularLocation>
        <location evidence="1">Cell outer membrane</location>
    </subcellularLocation>
</comment>
<evidence type="ECO:0000259" key="7">
    <source>
        <dbReference type="Pfam" id="PF14322"/>
    </source>
</evidence>
<dbReference type="Proteomes" id="UP000008898">
    <property type="component" value="Chromosome"/>
</dbReference>
<dbReference type="Gene3D" id="1.25.40.390">
    <property type="match status" value="1"/>
</dbReference>
<dbReference type="AlphaFoldDB" id="G0L2P4"/>
<keyword evidence="3" id="KW-0732">Signal</keyword>
<evidence type="ECO:0000256" key="5">
    <source>
        <dbReference type="ARBA" id="ARBA00023237"/>
    </source>
</evidence>
<dbReference type="InterPro" id="IPR012944">
    <property type="entry name" value="SusD_RagB_dom"/>
</dbReference>
<evidence type="ECO:0000256" key="2">
    <source>
        <dbReference type="ARBA" id="ARBA00006275"/>
    </source>
</evidence>
<dbReference type="GO" id="GO:0009279">
    <property type="term" value="C:cell outer membrane"/>
    <property type="evidence" value="ECO:0007669"/>
    <property type="project" value="UniProtKB-SubCell"/>
</dbReference>
<evidence type="ECO:0000313" key="8">
    <source>
        <dbReference type="EMBL" id="CAZ95108.1"/>
    </source>
</evidence>
<keyword evidence="8" id="KW-0449">Lipoprotein</keyword>
<name>G0L2P4_ZOBGA</name>
<dbReference type="Pfam" id="PF07980">
    <property type="entry name" value="SusD_RagB"/>
    <property type="match status" value="1"/>
</dbReference>
<protein>
    <submittedName>
        <fullName evidence="8">SusD/RagB family lipoprotein</fullName>
    </submittedName>
</protein>
<keyword evidence="4" id="KW-0472">Membrane</keyword>
<dbReference type="Pfam" id="PF14322">
    <property type="entry name" value="SusD-like_3"/>
    <property type="match status" value="1"/>
</dbReference>
<evidence type="ECO:0000256" key="1">
    <source>
        <dbReference type="ARBA" id="ARBA00004442"/>
    </source>
</evidence>
<sequence length="477" mass="55094">METKYLKYILAFWVMVSISACEDMLEPEVKSSITGQNYWKTENDFMPYLFSVYARNRTLMADNMIRIGEERGEMWEEGYNNRFQFWDQNLTPGTTYNWTTFYGTIGHCNLLLEQIEAFEFTDQSLKNRVKAEALALRANTYFFLARVWGDVPIVLNSVEDENTPLYARSPVAEVFNQINSDISEALELFPENGYQDKYRFSKPAVYALQADVKMWTGSVLGGGKPDFDAAINAIQQVEASGVILLDDYGNIFDTDKNEEIILSVYCDRYEYTSSRINEAFLRFDTSNGADNVVELPIRLAAQQAYAVGPRLLELFEDFPMDKRISRTYIPELYEGVPRKYWANKYRGTQYADDRTPDSDIIVYRLSGLLLLKAEAYLALDDLENARIELNKVRDRADLPDVVETDKTLLGIEILNERGRELFHEGKRWLDLRRAHATGLINVYEYVPNLVGKTTPLYWPVHTNVLIKNDLLTDPLYQ</sequence>
<organism evidence="8 9">
    <name type="scientific">Zobellia galactanivorans (strain DSM 12802 / CCUG 47099 / CIP 106680 / NCIMB 13871 / Dsij)</name>
    <dbReference type="NCBI Taxonomy" id="63186"/>
    <lineage>
        <taxon>Bacteria</taxon>
        <taxon>Pseudomonadati</taxon>
        <taxon>Bacteroidota</taxon>
        <taxon>Flavobacteriia</taxon>
        <taxon>Flavobacteriales</taxon>
        <taxon>Flavobacteriaceae</taxon>
        <taxon>Zobellia</taxon>
    </lineage>
</organism>
<dbReference type="PROSITE" id="PS51257">
    <property type="entry name" value="PROKAR_LIPOPROTEIN"/>
    <property type="match status" value="1"/>
</dbReference>